<dbReference type="GO" id="GO:0003677">
    <property type="term" value="F:DNA binding"/>
    <property type="evidence" value="ECO:0007669"/>
    <property type="project" value="InterPro"/>
</dbReference>
<keyword evidence="1" id="KW-0378">Hydrolase</keyword>
<dbReference type="Pfam" id="PF02452">
    <property type="entry name" value="PemK_toxin"/>
    <property type="match status" value="1"/>
</dbReference>
<dbReference type="AlphaFoldDB" id="A0A1G6DIW9"/>
<keyword evidence="1" id="KW-0255">Endonuclease</keyword>
<keyword evidence="3" id="KW-1185">Reference proteome</keyword>
<dbReference type="Gene3D" id="2.30.30.110">
    <property type="match status" value="1"/>
</dbReference>
<dbReference type="GO" id="GO:0004521">
    <property type="term" value="F:RNA endonuclease activity"/>
    <property type="evidence" value="ECO:0007669"/>
    <property type="project" value="TreeGrafter"/>
</dbReference>
<dbReference type="GO" id="GO:0016075">
    <property type="term" value="P:rRNA catabolic process"/>
    <property type="evidence" value="ECO:0007669"/>
    <property type="project" value="TreeGrafter"/>
</dbReference>
<gene>
    <name evidence="2" type="ORF">SAMN05660653_02184</name>
</gene>
<dbReference type="Proteomes" id="UP000198771">
    <property type="component" value="Unassembled WGS sequence"/>
</dbReference>
<evidence type="ECO:0000313" key="3">
    <source>
        <dbReference type="Proteomes" id="UP000198771"/>
    </source>
</evidence>
<dbReference type="InterPro" id="IPR003477">
    <property type="entry name" value="PemK-like"/>
</dbReference>
<organism evidence="2 3">
    <name type="scientific">Desulfonatronum thiosulfatophilum</name>
    <dbReference type="NCBI Taxonomy" id="617002"/>
    <lineage>
        <taxon>Bacteria</taxon>
        <taxon>Pseudomonadati</taxon>
        <taxon>Thermodesulfobacteriota</taxon>
        <taxon>Desulfovibrionia</taxon>
        <taxon>Desulfovibrionales</taxon>
        <taxon>Desulfonatronaceae</taxon>
        <taxon>Desulfonatronum</taxon>
    </lineage>
</organism>
<dbReference type="GO" id="GO:0006402">
    <property type="term" value="P:mRNA catabolic process"/>
    <property type="evidence" value="ECO:0007669"/>
    <property type="project" value="TreeGrafter"/>
</dbReference>
<reference evidence="2 3" key="1">
    <citation type="submission" date="2016-10" db="EMBL/GenBank/DDBJ databases">
        <authorList>
            <person name="de Groot N.N."/>
        </authorList>
    </citation>
    <scope>NUCLEOTIDE SEQUENCE [LARGE SCALE GENOMIC DNA]</scope>
    <source>
        <strain evidence="2 3">ASO4-2</strain>
    </source>
</reference>
<dbReference type="STRING" id="617002.SAMN05660653_02184"/>
<comment type="function">
    <text evidence="1">Toxic component of a type II toxin-antitoxin (TA) system.</text>
</comment>
<evidence type="ECO:0000313" key="2">
    <source>
        <dbReference type="EMBL" id="SDB45093.1"/>
    </source>
</evidence>
<evidence type="ECO:0000256" key="1">
    <source>
        <dbReference type="PIRNR" id="PIRNR033490"/>
    </source>
</evidence>
<proteinExistence type="inferred from homology"/>
<dbReference type="PIRSF" id="PIRSF033490">
    <property type="entry name" value="MazF"/>
    <property type="match status" value="1"/>
</dbReference>
<dbReference type="SUPFAM" id="SSF50118">
    <property type="entry name" value="Cell growth inhibitor/plasmid maintenance toxic component"/>
    <property type="match status" value="1"/>
</dbReference>
<comment type="similarity">
    <text evidence="1">Belongs to the PemK/MazF family.</text>
</comment>
<accession>A0A1G6DIW9</accession>
<dbReference type="GO" id="GO:0016787">
    <property type="term" value="F:hydrolase activity"/>
    <property type="evidence" value="ECO:0007669"/>
    <property type="project" value="UniProtKB-KW"/>
</dbReference>
<dbReference type="PANTHER" id="PTHR33988">
    <property type="entry name" value="ENDORIBONUCLEASE MAZF-RELATED"/>
    <property type="match status" value="1"/>
</dbReference>
<name>A0A1G6DIW9_9BACT</name>
<dbReference type="InterPro" id="IPR011067">
    <property type="entry name" value="Plasmid_toxin/cell-grow_inhib"/>
</dbReference>
<keyword evidence="1" id="KW-0540">Nuclease</keyword>
<dbReference type="PANTHER" id="PTHR33988:SF1">
    <property type="entry name" value="ENDORIBONUCLEASE MAZF7-RELATED"/>
    <property type="match status" value="1"/>
</dbReference>
<sequence length="114" mass="12710">MIQTLRGEIWLVDLNPTNGHEQSGQRPGLVISDDIFNTGPAELVVILPLTSKNKKIPLHEKIIPPEGGLKEVSYVKCEDIRSVSKQRLLAKIGRVSNLSMNAVETKIKILLRFL</sequence>
<dbReference type="EMBL" id="FMXO01000012">
    <property type="protein sequence ID" value="SDB45093.1"/>
    <property type="molecule type" value="Genomic_DNA"/>
</dbReference>
<dbReference type="RefSeq" id="WP_208596625.1">
    <property type="nucleotide sequence ID" value="NZ_FMXO01000012.1"/>
</dbReference>
<protein>
    <recommendedName>
        <fullName evidence="1">mRNA interferase</fullName>
        <ecNumber evidence="1">3.1.-.-</ecNumber>
    </recommendedName>
</protein>
<dbReference type="EC" id="3.1.-.-" evidence="1"/>